<gene>
    <name evidence="1" type="ORF">HG263_18265</name>
</gene>
<keyword evidence="2" id="KW-1185">Reference proteome</keyword>
<accession>A0A849VLA6</accession>
<dbReference type="AlphaFoldDB" id="A0A849VLA6"/>
<protein>
    <recommendedName>
        <fullName evidence="3">IgA peptidase M64</fullName>
    </recommendedName>
</protein>
<evidence type="ECO:0000313" key="1">
    <source>
        <dbReference type="EMBL" id="NOU52471.1"/>
    </source>
</evidence>
<dbReference type="Proteomes" id="UP000586305">
    <property type="component" value="Unassembled WGS sequence"/>
</dbReference>
<proteinExistence type="predicted"/>
<reference evidence="1 2" key="1">
    <citation type="submission" date="2020-04" db="EMBL/GenBank/DDBJ databases">
        <title>Pseudoalteromonas caenipelagi sp. nov., isolated from a tidal flat.</title>
        <authorList>
            <person name="Park S."/>
            <person name="Yoon J.-H."/>
        </authorList>
    </citation>
    <scope>NUCLEOTIDE SEQUENCE [LARGE SCALE GENOMIC DNA]</scope>
    <source>
        <strain evidence="1 2">JBTF-M23</strain>
    </source>
</reference>
<evidence type="ECO:0000313" key="2">
    <source>
        <dbReference type="Proteomes" id="UP000586305"/>
    </source>
</evidence>
<dbReference type="RefSeq" id="WP_171627524.1">
    <property type="nucleotide sequence ID" value="NZ_JABBPG010000009.1"/>
</dbReference>
<comment type="caution">
    <text evidence="1">The sequence shown here is derived from an EMBL/GenBank/DDBJ whole genome shotgun (WGS) entry which is preliminary data.</text>
</comment>
<evidence type="ECO:0008006" key="3">
    <source>
        <dbReference type="Google" id="ProtNLM"/>
    </source>
</evidence>
<sequence length="393" mass="45907">MRQVKFFVISCFLLVMMVKSHHQPSLSEQTARHAFLIQNPQVYYLIEDKINLSALPEHIIRALLVLDVAKVKFEWAIRLAKQQRFDESRLYWQKYYLDGMEQQRARLAQAFIQNDAFDELQRLQQMYSLPQKLSVLLESERGTLPQALPRESLAAWRLRIVSDDLQFSGLCKNRVLLVSDHYRGVKRLNKLKKQYLKKPEPEANSYCFTEVFYIGNIMACEGTDGQFARCNAEGLIEQYKDSMDNVDYVIVMTKSGQANVTNGMMTLTLSSDYQVFLHELMHFSGFEDEYAVAPEKARWLCKKEGRYAPNLIVAESPPDEGWYESKTCRNGALTAYKPSKDWSIMQYQELPLSHKYRQLWQNAINSRRYQLPTFFNWKTNQNTATLYESASEI</sequence>
<organism evidence="1 2">
    <name type="scientific">Pseudoalteromonas caenipelagi</name>
    <dbReference type="NCBI Taxonomy" id="2726988"/>
    <lineage>
        <taxon>Bacteria</taxon>
        <taxon>Pseudomonadati</taxon>
        <taxon>Pseudomonadota</taxon>
        <taxon>Gammaproteobacteria</taxon>
        <taxon>Alteromonadales</taxon>
        <taxon>Pseudoalteromonadaceae</taxon>
        <taxon>Pseudoalteromonas</taxon>
    </lineage>
</organism>
<dbReference type="EMBL" id="JABBPG010000009">
    <property type="protein sequence ID" value="NOU52471.1"/>
    <property type="molecule type" value="Genomic_DNA"/>
</dbReference>
<name>A0A849VLA6_9GAMM</name>